<dbReference type="PANTHER" id="PTHR42852:SF17">
    <property type="entry name" value="THIOREDOXIN-LIKE PROTEIN HI_1115"/>
    <property type="match status" value="1"/>
</dbReference>
<dbReference type="InterPro" id="IPR000866">
    <property type="entry name" value="AhpC/TSA"/>
</dbReference>
<feature type="domain" description="Thioredoxin" evidence="1">
    <location>
        <begin position="24"/>
        <end position="159"/>
    </location>
</feature>
<dbReference type="RefSeq" id="WP_215584669.1">
    <property type="nucleotide sequence ID" value="NZ_CP073754.1"/>
</dbReference>
<gene>
    <name evidence="2" type="ORF">KEF85_07665</name>
</gene>
<dbReference type="SUPFAM" id="SSF52833">
    <property type="entry name" value="Thioredoxin-like"/>
    <property type="match status" value="1"/>
</dbReference>
<dbReference type="EMBL" id="CP073754">
    <property type="protein sequence ID" value="QWF72312.1"/>
    <property type="molecule type" value="Genomic_DNA"/>
</dbReference>
<dbReference type="GO" id="GO:0016491">
    <property type="term" value="F:oxidoreductase activity"/>
    <property type="evidence" value="ECO:0007669"/>
    <property type="project" value="InterPro"/>
</dbReference>
<organism evidence="2 3">
    <name type="scientific">Methylomonas paludis</name>
    <dbReference type="NCBI Taxonomy" id="1173101"/>
    <lineage>
        <taxon>Bacteria</taxon>
        <taxon>Pseudomonadati</taxon>
        <taxon>Pseudomonadota</taxon>
        <taxon>Gammaproteobacteria</taxon>
        <taxon>Methylococcales</taxon>
        <taxon>Methylococcaceae</taxon>
        <taxon>Methylomonas</taxon>
    </lineage>
</organism>
<proteinExistence type="predicted"/>
<dbReference type="GO" id="GO:0016209">
    <property type="term" value="F:antioxidant activity"/>
    <property type="evidence" value="ECO:0007669"/>
    <property type="project" value="InterPro"/>
</dbReference>
<dbReference type="KEGG" id="mpad:KEF85_07665"/>
<dbReference type="InterPro" id="IPR050553">
    <property type="entry name" value="Thioredoxin_ResA/DsbE_sf"/>
</dbReference>
<evidence type="ECO:0000313" key="3">
    <source>
        <dbReference type="Proteomes" id="UP000676649"/>
    </source>
</evidence>
<name>A0A975MQU5_9GAMM</name>
<accession>A0A975MQU5</accession>
<keyword evidence="3" id="KW-1185">Reference proteome</keyword>
<evidence type="ECO:0000259" key="1">
    <source>
        <dbReference type="PROSITE" id="PS51352"/>
    </source>
</evidence>
<dbReference type="InterPro" id="IPR036249">
    <property type="entry name" value="Thioredoxin-like_sf"/>
</dbReference>
<dbReference type="Pfam" id="PF00578">
    <property type="entry name" value="AhpC-TSA"/>
    <property type="match status" value="1"/>
</dbReference>
<dbReference type="PROSITE" id="PS51352">
    <property type="entry name" value="THIOREDOXIN_2"/>
    <property type="match status" value="1"/>
</dbReference>
<protein>
    <submittedName>
        <fullName evidence="2">Redoxin domain-containing protein</fullName>
    </submittedName>
</protein>
<evidence type="ECO:0000313" key="2">
    <source>
        <dbReference type="EMBL" id="QWF72312.1"/>
    </source>
</evidence>
<dbReference type="AlphaFoldDB" id="A0A975MQU5"/>
<dbReference type="Proteomes" id="UP000676649">
    <property type="component" value="Chromosome"/>
</dbReference>
<dbReference type="InterPro" id="IPR013766">
    <property type="entry name" value="Thioredoxin_domain"/>
</dbReference>
<reference evidence="2" key="1">
    <citation type="submission" date="2021-04" db="EMBL/GenBank/DDBJ databases">
        <title>Draft genome sequence data of methanotrophic Methylovulum sp. strain S1L and Methylomonas sp. strain S2AM isolated from boreal lake water columns.</title>
        <authorList>
            <person name="Rissanen A.J."/>
            <person name="Mangayil R."/>
            <person name="Svenning M.M."/>
            <person name="Khanongnuch R."/>
        </authorList>
    </citation>
    <scope>NUCLEOTIDE SEQUENCE</scope>
    <source>
        <strain evidence="2">S2AM</strain>
    </source>
</reference>
<sequence>MIKKYGFYLLFTLVIFAGQFLRDGDLVTGKPPFSEGAGVNGVPVNTFLGKGPAIIYFWAEWCGVCQMMQSGFNKVVGDYPLVTVAFQSGDSTAVQAYLRQKQLAWPVLNDPQGTNAKSFGVTAVPTLFFTNSRGDIVFTTVGYTSELGLRIRTWLAGFI</sequence>
<dbReference type="PANTHER" id="PTHR42852">
    <property type="entry name" value="THIOL:DISULFIDE INTERCHANGE PROTEIN DSBE"/>
    <property type="match status" value="1"/>
</dbReference>
<dbReference type="Gene3D" id="3.40.30.10">
    <property type="entry name" value="Glutaredoxin"/>
    <property type="match status" value="1"/>
</dbReference>